<feature type="domain" description="Major facilitator superfamily (MFS) profile" evidence="7">
    <location>
        <begin position="19"/>
        <end position="409"/>
    </location>
</feature>
<evidence type="ECO:0000256" key="6">
    <source>
        <dbReference type="SAM" id="Phobius"/>
    </source>
</evidence>
<dbReference type="InterPro" id="IPR011701">
    <property type="entry name" value="MFS"/>
</dbReference>
<feature type="transmembrane region" description="Helical" evidence="6">
    <location>
        <begin position="20"/>
        <end position="37"/>
    </location>
</feature>
<dbReference type="Gene3D" id="1.20.1250.20">
    <property type="entry name" value="MFS general substrate transporter like domains"/>
    <property type="match status" value="2"/>
</dbReference>
<feature type="transmembrane region" description="Helical" evidence="6">
    <location>
        <begin position="254"/>
        <end position="282"/>
    </location>
</feature>
<dbReference type="SUPFAM" id="SSF103473">
    <property type="entry name" value="MFS general substrate transporter"/>
    <property type="match status" value="1"/>
</dbReference>
<keyword evidence="4 6" id="KW-1133">Transmembrane helix</keyword>
<organism evidence="8 9">
    <name type="scientific">Thalassobacillus devorans</name>
    <dbReference type="NCBI Taxonomy" id="279813"/>
    <lineage>
        <taxon>Bacteria</taxon>
        <taxon>Bacillati</taxon>
        <taxon>Bacillota</taxon>
        <taxon>Bacilli</taxon>
        <taxon>Bacillales</taxon>
        <taxon>Bacillaceae</taxon>
        <taxon>Thalassobacillus</taxon>
    </lineage>
</organism>
<evidence type="ECO:0000259" key="7">
    <source>
        <dbReference type="PROSITE" id="PS50850"/>
    </source>
</evidence>
<dbReference type="InterPro" id="IPR000849">
    <property type="entry name" value="Sugar_P_transporter"/>
</dbReference>
<feature type="transmembrane region" description="Helical" evidence="6">
    <location>
        <begin position="224"/>
        <end position="248"/>
    </location>
</feature>
<feature type="transmembrane region" description="Helical" evidence="6">
    <location>
        <begin position="57"/>
        <end position="77"/>
    </location>
</feature>
<dbReference type="PROSITE" id="PS50850">
    <property type="entry name" value="MFS"/>
    <property type="match status" value="1"/>
</dbReference>
<gene>
    <name evidence="8" type="ORF">GCM10007216_04760</name>
</gene>
<dbReference type="InterPro" id="IPR052952">
    <property type="entry name" value="MFS-Transporter"/>
</dbReference>
<dbReference type="InterPro" id="IPR036259">
    <property type="entry name" value="MFS_trans_sf"/>
</dbReference>
<dbReference type="PANTHER" id="PTHR23527">
    <property type="entry name" value="BLL3282 PROTEIN"/>
    <property type="match status" value="1"/>
</dbReference>
<keyword evidence="2" id="KW-0813">Transport</keyword>
<evidence type="ECO:0000256" key="3">
    <source>
        <dbReference type="ARBA" id="ARBA00022692"/>
    </source>
</evidence>
<dbReference type="PIRSF" id="PIRSF002808">
    <property type="entry name" value="Hexose_phosphate_transp"/>
    <property type="match status" value="1"/>
</dbReference>
<dbReference type="EMBL" id="BMCJ01000001">
    <property type="protein sequence ID" value="GGC77267.1"/>
    <property type="molecule type" value="Genomic_DNA"/>
</dbReference>
<feature type="transmembrane region" description="Helical" evidence="6">
    <location>
        <begin position="106"/>
        <end position="123"/>
    </location>
</feature>
<dbReference type="PANTHER" id="PTHR23527:SF1">
    <property type="entry name" value="BLL3282 PROTEIN"/>
    <property type="match status" value="1"/>
</dbReference>
<evidence type="ECO:0000313" key="8">
    <source>
        <dbReference type="EMBL" id="GGC77267.1"/>
    </source>
</evidence>
<feature type="transmembrane region" description="Helical" evidence="6">
    <location>
        <begin position="352"/>
        <end position="374"/>
    </location>
</feature>
<comment type="subcellular location">
    <subcellularLocation>
        <location evidence="1">Cell membrane</location>
        <topology evidence="1">Multi-pass membrane protein</topology>
    </subcellularLocation>
</comment>
<evidence type="ECO:0000256" key="4">
    <source>
        <dbReference type="ARBA" id="ARBA00022989"/>
    </source>
</evidence>
<dbReference type="Proteomes" id="UP000619534">
    <property type="component" value="Unassembled WGS sequence"/>
</dbReference>
<evidence type="ECO:0000256" key="2">
    <source>
        <dbReference type="ARBA" id="ARBA00022448"/>
    </source>
</evidence>
<feature type="transmembrane region" description="Helical" evidence="6">
    <location>
        <begin position="84"/>
        <end position="100"/>
    </location>
</feature>
<feature type="transmembrane region" description="Helical" evidence="6">
    <location>
        <begin position="294"/>
        <end position="312"/>
    </location>
</feature>
<protein>
    <submittedName>
        <fullName evidence="8">MFS transporter</fullName>
    </submittedName>
</protein>
<evidence type="ECO:0000256" key="1">
    <source>
        <dbReference type="ARBA" id="ARBA00004651"/>
    </source>
</evidence>
<keyword evidence="5 6" id="KW-0472">Membrane</keyword>
<proteinExistence type="predicted"/>
<evidence type="ECO:0000256" key="5">
    <source>
        <dbReference type="ARBA" id="ARBA00023136"/>
    </source>
</evidence>
<name>A0ABQ1NLJ2_9BACI</name>
<keyword evidence="9" id="KW-1185">Reference proteome</keyword>
<sequence>MEKPATALTQANKFEPWRMLLWLLMAQIMVAFIGRSLGPLGVLIEEDLSLTKAQVGLLPSALFLGQAVASIPTGFLADRFGSRPLLMVMSVTLGVSFLLMTLQHNYVLVLLLIVIGGIGYGGMHPTTNRGIVYWHVQKQRGTAMGIKQMGITFGSALAAILLLPLAETYGWRIVVLFACIGLILTGVIAYFLYRDPEQEKDYKRAKAAPGSTFQAIAAMAKNKALLLISLCAMGINGSQMALNTYLVLFTYEQLGINLVLAGLLLVVSEVGGSFGRIGWGVISDRVFGGERLKVMAIIVTITLVASAVVAFLPTGTPYGLLVPLFFVFGFAVSGFNGIWMNLASELVPKEQAGLSSGFSITLGSMGVIFLPPLFGLVVDKTQGYMFGWLLISFLMIVVMFLLTLLNKLKKEQERSLG</sequence>
<reference evidence="9" key="1">
    <citation type="journal article" date="2019" name="Int. J. Syst. Evol. Microbiol.">
        <title>The Global Catalogue of Microorganisms (GCM) 10K type strain sequencing project: providing services to taxonomists for standard genome sequencing and annotation.</title>
        <authorList>
            <consortium name="The Broad Institute Genomics Platform"/>
            <consortium name="The Broad Institute Genome Sequencing Center for Infectious Disease"/>
            <person name="Wu L."/>
            <person name="Ma J."/>
        </authorList>
    </citation>
    <scope>NUCLEOTIDE SEQUENCE [LARGE SCALE GENOMIC DNA]</scope>
    <source>
        <strain evidence="9">CCM 7282</strain>
    </source>
</reference>
<comment type="caution">
    <text evidence="8">The sequence shown here is derived from an EMBL/GenBank/DDBJ whole genome shotgun (WGS) entry which is preliminary data.</text>
</comment>
<dbReference type="Pfam" id="PF07690">
    <property type="entry name" value="MFS_1"/>
    <property type="match status" value="1"/>
</dbReference>
<evidence type="ECO:0000313" key="9">
    <source>
        <dbReference type="Proteomes" id="UP000619534"/>
    </source>
</evidence>
<dbReference type="CDD" id="cd17475">
    <property type="entry name" value="MFS_MT3072_like"/>
    <property type="match status" value="1"/>
</dbReference>
<feature type="transmembrane region" description="Helical" evidence="6">
    <location>
        <begin position="169"/>
        <end position="193"/>
    </location>
</feature>
<keyword evidence="3 6" id="KW-0812">Transmembrane</keyword>
<feature type="transmembrane region" description="Helical" evidence="6">
    <location>
        <begin position="318"/>
        <end position="340"/>
    </location>
</feature>
<accession>A0ABQ1NLJ2</accession>
<dbReference type="RefSeq" id="WP_062444983.1">
    <property type="nucleotide sequence ID" value="NZ_BMCJ01000001.1"/>
</dbReference>
<feature type="transmembrane region" description="Helical" evidence="6">
    <location>
        <begin position="144"/>
        <end position="163"/>
    </location>
</feature>
<dbReference type="InterPro" id="IPR020846">
    <property type="entry name" value="MFS_dom"/>
</dbReference>
<feature type="transmembrane region" description="Helical" evidence="6">
    <location>
        <begin position="386"/>
        <end position="405"/>
    </location>
</feature>